<name>E9GWQ4_DAPPU</name>
<reference evidence="1 2" key="1">
    <citation type="journal article" date="2011" name="Science">
        <title>The ecoresponsive genome of Daphnia pulex.</title>
        <authorList>
            <person name="Colbourne J.K."/>
            <person name="Pfrender M.E."/>
            <person name="Gilbert D."/>
            <person name="Thomas W.K."/>
            <person name="Tucker A."/>
            <person name="Oakley T.H."/>
            <person name="Tokishita S."/>
            <person name="Aerts A."/>
            <person name="Arnold G.J."/>
            <person name="Basu M.K."/>
            <person name="Bauer D.J."/>
            <person name="Caceres C.E."/>
            <person name="Carmel L."/>
            <person name="Casola C."/>
            <person name="Choi J.H."/>
            <person name="Detter J.C."/>
            <person name="Dong Q."/>
            <person name="Dusheyko S."/>
            <person name="Eads B.D."/>
            <person name="Frohlich T."/>
            <person name="Geiler-Samerotte K.A."/>
            <person name="Gerlach D."/>
            <person name="Hatcher P."/>
            <person name="Jogdeo S."/>
            <person name="Krijgsveld J."/>
            <person name="Kriventseva E.V."/>
            <person name="Kultz D."/>
            <person name="Laforsch C."/>
            <person name="Lindquist E."/>
            <person name="Lopez J."/>
            <person name="Manak J.R."/>
            <person name="Muller J."/>
            <person name="Pangilinan J."/>
            <person name="Patwardhan R.P."/>
            <person name="Pitluck S."/>
            <person name="Pritham E.J."/>
            <person name="Rechtsteiner A."/>
            <person name="Rho M."/>
            <person name="Rogozin I.B."/>
            <person name="Sakarya O."/>
            <person name="Salamov A."/>
            <person name="Schaack S."/>
            <person name="Shapiro H."/>
            <person name="Shiga Y."/>
            <person name="Skalitzky C."/>
            <person name="Smith Z."/>
            <person name="Souvorov A."/>
            <person name="Sung W."/>
            <person name="Tang Z."/>
            <person name="Tsuchiya D."/>
            <person name="Tu H."/>
            <person name="Vos H."/>
            <person name="Wang M."/>
            <person name="Wolf Y.I."/>
            <person name="Yamagata H."/>
            <person name="Yamada T."/>
            <person name="Ye Y."/>
            <person name="Shaw J.R."/>
            <person name="Andrews J."/>
            <person name="Crease T.J."/>
            <person name="Tang H."/>
            <person name="Lucas S.M."/>
            <person name="Robertson H.M."/>
            <person name="Bork P."/>
            <person name="Koonin E.V."/>
            <person name="Zdobnov E.M."/>
            <person name="Grigoriev I.V."/>
            <person name="Lynch M."/>
            <person name="Boore J.L."/>
        </authorList>
    </citation>
    <scope>NUCLEOTIDE SEQUENCE [LARGE SCALE GENOMIC DNA]</scope>
</reference>
<keyword evidence="2" id="KW-1185">Reference proteome</keyword>
<protein>
    <submittedName>
        <fullName evidence="1">Uncharacterized protein</fullName>
    </submittedName>
</protein>
<sequence>MPSISQEGNGKLVNQVIIDCLHSFLTYPLHADVMFEGKFFKTRYPVYATSCFICMSCLRESVRIANYAIYQSRGQLPLLTV</sequence>
<dbReference type="AlphaFoldDB" id="E9GWQ4"/>
<organism evidence="1 2">
    <name type="scientific">Daphnia pulex</name>
    <name type="common">Water flea</name>
    <dbReference type="NCBI Taxonomy" id="6669"/>
    <lineage>
        <taxon>Eukaryota</taxon>
        <taxon>Metazoa</taxon>
        <taxon>Ecdysozoa</taxon>
        <taxon>Arthropoda</taxon>
        <taxon>Crustacea</taxon>
        <taxon>Branchiopoda</taxon>
        <taxon>Diplostraca</taxon>
        <taxon>Cladocera</taxon>
        <taxon>Anomopoda</taxon>
        <taxon>Daphniidae</taxon>
        <taxon>Daphnia</taxon>
    </lineage>
</organism>
<proteinExistence type="predicted"/>
<dbReference type="KEGG" id="dpx:DAPPUDRAFT_306297"/>
<accession>E9GWQ4</accession>
<dbReference type="EMBL" id="GL732570">
    <property type="protein sequence ID" value="EFX76132.1"/>
    <property type="molecule type" value="Genomic_DNA"/>
</dbReference>
<evidence type="ECO:0000313" key="1">
    <source>
        <dbReference type="EMBL" id="EFX76132.1"/>
    </source>
</evidence>
<dbReference type="InParanoid" id="E9GWQ4"/>
<evidence type="ECO:0000313" key="2">
    <source>
        <dbReference type="Proteomes" id="UP000000305"/>
    </source>
</evidence>
<dbReference type="HOGENOM" id="CLU_2576272_0_0_1"/>
<gene>
    <name evidence="1" type="ORF">DAPPUDRAFT_306297</name>
</gene>
<dbReference type="Proteomes" id="UP000000305">
    <property type="component" value="Unassembled WGS sequence"/>
</dbReference>